<dbReference type="SUPFAM" id="SSF57903">
    <property type="entry name" value="FYVE/PHD zinc finger"/>
    <property type="match status" value="1"/>
</dbReference>
<dbReference type="PROSITE" id="PS01359">
    <property type="entry name" value="ZF_PHD_1"/>
    <property type="match status" value="1"/>
</dbReference>
<dbReference type="Gene3D" id="3.30.40.10">
    <property type="entry name" value="Zinc/RING finger domain, C3HC4 (zinc finger)"/>
    <property type="match status" value="1"/>
</dbReference>
<feature type="region of interest" description="Disordered" evidence="4">
    <location>
        <begin position="145"/>
        <end position="270"/>
    </location>
</feature>
<feature type="compositionally biased region" description="Low complexity" evidence="4">
    <location>
        <begin position="255"/>
        <end position="267"/>
    </location>
</feature>
<dbReference type="Proteomes" id="UP000011014">
    <property type="component" value="Unassembled WGS sequence"/>
</dbReference>
<evidence type="ECO:0000313" key="6">
    <source>
        <dbReference type="EMBL" id="CBY33494.1"/>
    </source>
</evidence>
<gene>
    <name evidence="6" type="ORF">GSOID_T00021414001</name>
</gene>
<dbReference type="GO" id="GO:0008270">
    <property type="term" value="F:zinc ion binding"/>
    <property type="evidence" value="ECO:0007669"/>
    <property type="project" value="UniProtKB-KW"/>
</dbReference>
<keyword evidence="1" id="KW-0479">Metal-binding</keyword>
<dbReference type="CDD" id="cd15546">
    <property type="entry name" value="PHD_PHF13_like"/>
    <property type="match status" value="1"/>
</dbReference>
<feature type="domain" description="Zinc finger PHD-type" evidence="5">
    <location>
        <begin position="582"/>
        <end position="626"/>
    </location>
</feature>
<feature type="compositionally biased region" description="Polar residues" evidence="4">
    <location>
        <begin position="170"/>
        <end position="180"/>
    </location>
</feature>
<feature type="compositionally biased region" description="Polar residues" evidence="4">
    <location>
        <begin position="217"/>
        <end position="232"/>
    </location>
</feature>
<dbReference type="AlphaFoldDB" id="E4YD83"/>
<feature type="compositionally biased region" description="Basic and acidic residues" evidence="4">
    <location>
        <begin position="403"/>
        <end position="426"/>
    </location>
</feature>
<evidence type="ECO:0000256" key="1">
    <source>
        <dbReference type="ARBA" id="ARBA00022723"/>
    </source>
</evidence>
<evidence type="ECO:0000259" key="5">
    <source>
        <dbReference type="SMART" id="SM00249"/>
    </source>
</evidence>
<keyword evidence="2" id="KW-0863">Zinc-finger</keyword>
<feature type="compositionally biased region" description="Basic and acidic residues" evidence="4">
    <location>
        <begin position="181"/>
        <end position="201"/>
    </location>
</feature>
<accession>E4YD83</accession>
<feature type="region of interest" description="Disordered" evidence="4">
    <location>
        <begin position="384"/>
        <end position="469"/>
    </location>
</feature>
<feature type="compositionally biased region" description="Basic and acidic residues" evidence="4">
    <location>
        <begin position="525"/>
        <end position="546"/>
    </location>
</feature>
<feature type="compositionally biased region" description="Polar residues" evidence="4">
    <location>
        <begin position="501"/>
        <end position="511"/>
    </location>
</feature>
<organism evidence="6">
    <name type="scientific">Oikopleura dioica</name>
    <name type="common">Tunicate</name>
    <dbReference type="NCBI Taxonomy" id="34765"/>
    <lineage>
        <taxon>Eukaryota</taxon>
        <taxon>Metazoa</taxon>
        <taxon>Chordata</taxon>
        <taxon>Tunicata</taxon>
        <taxon>Appendicularia</taxon>
        <taxon>Copelata</taxon>
        <taxon>Oikopleuridae</taxon>
        <taxon>Oikopleura</taxon>
    </lineage>
</organism>
<dbReference type="InterPro" id="IPR011011">
    <property type="entry name" value="Znf_FYVE_PHD"/>
</dbReference>
<feature type="compositionally biased region" description="Polar residues" evidence="4">
    <location>
        <begin position="293"/>
        <end position="302"/>
    </location>
</feature>
<proteinExistence type="predicted"/>
<feature type="compositionally biased region" description="Basic and acidic residues" evidence="4">
    <location>
        <begin position="436"/>
        <end position="452"/>
    </location>
</feature>
<evidence type="ECO:0000256" key="2">
    <source>
        <dbReference type="ARBA" id="ARBA00022771"/>
    </source>
</evidence>
<dbReference type="InterPro" id="IPR013083">
    <property type="entry name" value="Znf_RING/FYVE/PHD"/>
</dbReference>
<dbReference type="InterPro" id="IPR019787">
    <property type="entry name" value="Znf_PHD-finger"/>
</dbReference>
<evidence type="ECO:0000256" key="4">
    <source>
        <dbReference type="SAM" id="MobiDB-lite"/>
    </source>
</evidence>
<dbReference type="InterPro" id="IPR001965">
    <property type="entry name" value="Znf_PHD"/>
</dbReference>
<dbReference type="InterPro" id="IPR019786">
    <property type="entry name" value="Zinc_finger_PHD-type_CS"/>
</dbReference>
<sequence length="638" mass="71504">MNRDVAPDELPRSKRAIQQEKYPIDLSLSKSHFQAAYLATLLNRQIQGLFCTSSQAAKGIKELQPGVTGSIPTSENFNRRNSEAKIELSASQNGSAFRRVQPKNPEEMSEMNLVQPHLHQLGAHYDPRLSSGILKVDELKELSRRHLSDSSVPQSPISFPTESPTPPIGENSSPVPNASENRTDDEKLKIQLSPIKEELRKNSTRSPLPIKKRRLHNSLSANSNQSTPSQSPVPKLDSKKFISNPKRFTKKARLVPSSSSSSPAVPSLKHRDQDYITEHDVAETLIHFRQSSRCNTPATVEQDSAATSSTSESEKSSCSKAVETKGNFSTPCVFYSAKRGNIRISENENREKNFDKIPILARLRRTASSLSSFNENELQQLAPFMGLSGSEKSDALSSSDSEYESKTAKVETSKKKPPTKKRDEKKSRRVQKKSAVKKEAMKIEPEEIKEEISTTSKAQSKTAKSKKSLDNVLSDLISAQENDLTLRKFFEAEQELDNKNTKNMPKQKNMTSQPIKKSRKPSKPKKLESQEPEKEKCDKKKEKSIDDENNWVPSDETIIDQNSSAGENYLIGESDESWNSVTCFCGAPFAGRPMIECDNCSLWVHMTCGKVRKNYVPAKYVCPLCKPLKRSSSNRKRR</sequence>
<dbReference type="Pfam" id="PF00628">
    <property type="entry name" value="PHD"/>
    <property type="match status" value="1"/>
</dbReference>
<reference evidence="6" key="1">
    <citation type="journal article" date="2010" name="Science">
        <title>Plasticity of animal genome architecture unmasked by rapid evolution of a pelagic tunicate.</title>
        <authorList>
            <person name="Denoeud F."/>
            <person name="Henriet S."/>
            <person name="Mungpakdee S."/>
            <person name="Aury J.M."/>
            <person name="Da Silva C."/>
            <person name="Brinkmann H."/>
            <person name="Mikhaleva J."/>
            <person name="Olsen L.C."/>
            <person name="Jubin C."/>
            <person name="Canestro C."/>
            <person name="Bouquet J.M."/>
            <person name="Danks G."/>
            <person name="Poulain J."/>
            <person name="Campsteijn C."/>
            <person name="Adamski M."/>
            <person name="Cross I."/>
            <person name="Yadetie F."/>
            <person name="Muffato M."/>
            <person name="Louis A."/>
            <person name="Butcher S."/>
            <person name="Tsagkogeorga G."/>
            <person name="Konrad A."/>
            <person name="Singh S."/>
            <person name="Jensen M.F."/>
            <person name="Cong E.H."/>
            <person name="Eikeseth-Otteraa H."/>
            <person name="Noel B."/>
            <person name="Anthouard V."/>
            <person name="Porcel B.M."/>
            <person name="Kachouri-Lafond R."/>
            <person name="Nishino A."/>
            <person name="Ugolini M."/>
            <person name="Chourrout P."/>
            <person name="Nishida H."/>
            <person name="Aasland R."/>
            <person name="Huzurbazar S."/>
            <person name="Westhof E."/>
            <person name="Delsuc F."/>
            <person name="Lehrach H."/>
            <person name="Reinhardt R."/>
            <person name="Weissenbach J."/>
            <person name="Roy S.W."/>
            <person name="Artiguenave F."/>
            <person name="Postlethwait J.H."/>
            <person name="Manak J.R."/>
            <person name="Thompson E.M."/>
            <person name="Jaillon O."/>
            <person name="Du Pasquier L."/>
            <person name="Boudinot P."/>
            <person name="Liberles D.A."/>
            <person name="Volff J.N."/>
            <person name="Philippe H."/>
            <person name="Lenhard B."/>
            <person name="Roest Crollius H."/>
            <person name="Wincker P."/>
            <person name="Chourrout D."/>
        </authorList>
    </citation>
    <scope>NUCLEOTIDE SEQUENCE [LARGE SCALE GENOMIC DNA]</scope>
</reference>
<name>E4YD83_OIKDI</name>
<feature type="compositionally biased region" description="Low complexity" evidence="4">
    <location>
        <begin position="453"/>
        <end position="462"/>
    </location>
</feature>
<evidence type="ECO:0000256" key="3">
    <source>
        <dbReference type="ARBA" id="ARBA00022833"/>
    </source>
</evidence>
<feature type="compositionally biased region" description="Polar residues" evidence="4">
    <location>
        <begin position="149"/>
        <end position="162"/>
    </location>
</feature>
<dbReference type="SMART" id="SM00249">
    <property type="entry name" value="PHD"/>
    <property type="match status" value="1"/>
</dbReference>
<feature type="compositionally biased region" description="Low complexity" evidence="4">
    <location>
        <begin position="387"/>
        <end position="400"/>
    </location>
</feature>
<feature type="region of interest" description="Disordered" evidence="4">
    <location>
        <begin position="495"/>
        <end position="555"/>
    </location>
</feature>
<keyword evidence="3" id="KW-0862">Zinc</keyword>
<dbReference type="EMBL" id="FN654423">
    <property type="protein sequence ID" value="CBY33494.1"/>
    <property type="molecule type" value="Genomic_DNA"/>
</dbReference>
<protein>
    <recommendedName>
        <fullName evidence="5">Zinc finger PHD-type domain-containing protein</fullName>
    </recommendedName>
</protein>
<feature type="region of interest" description="Disordered" evidence="4">
    <location>
        <begin position="293"/>
        <end position="321"/>
    </location>
</feature>